<dbReference type="SMART" id="SM00355">
    <property type="entry name" value="ZnF_C2H2"/>
    <property type="match status" value="5"/>
</dbReference>
<evidence type="ECO:0000256" key="8">
    <source>
        <dbReference type="ARBA" id="ARBA00023015"/>
    </source>
</evidence>
<keyword evidence="5" id="KW-0677">Repeat</keyword>
<accession>A0A803K4S8</accession>
<dbReference type="GO" id="GO:0003677">
    <property type="term" value="F:DNA binding"/>
    <property type="evidence" value="ECO:0007669"/>
    <property type="project" value="UniProtKB-KW"/>
</dbReference>
<dbReference type="Pfam" id="PF13465">
    <property type="entry name" value="zf-H2C2_2"/>
    <property type="match status" value="1"/>
</dbReference>
<feature type="domain" description="C2H2-type" evidence="13">
    <location>
        <begin position="165"/>
        <end position="192"/>
    </location>
</feature>
<reference evidence="14" key="2">
    <citation type="submission" date="2021-03" db="UniProtKB">
        <authorList>
            <consortium name="Ensembl"/>
        </authorList>
    </citation>
    <scope>IDENTIFICATION</scope>
</reference>
<dbReference type="FunFam" id="3.30.160.60:FF:000185">
    <property type="entry name" value="zinc finger protein 319"/>
    <property type="match status" value="1"/>
</dbReference>
<sequence length="318" mass="36018">MLLWREIPASWEGGNQSDCSINPLTEQIQGTDTPTPIMGCSLNNSSAEDYILVVIKEEESSSEGGNQSDCSINPLTEQMQGTDTPICTSIPKESYRCTTCQKHFSYKSALLRHQKVRFGSAGFHRSYSTKDKEEKPFPCPECGKRFTHPYAVKKHQRNHSGVKPHSCSECGKRFAHRSHLIVHQRSHTGERPFSCSECGKWFARTTHLRRHQKTHTGEKPFPCSECGKWFARMTHLRRHHKLSQIHTDHWLVQGNNPDPATSMEHVTKLFWSRVGLGHRAKTRWAPVAQTRSLSTLPRPPFHLRALSGGRCMGAPRGG</sequence>
<keyword evidence="9" id="KW-0238">DNA-binding</keyword>
<organism evidence="14">
    <name type="scientific">Xenopus tropicalis</name>
    <name type="common">Western clawed frog</name>
    <name type="synonym">Silurana tropicalis</name>
    <dbReference type="NCBI Taxonomy" id="8364"/>
    <lineage>
        <taxon>Eukaryota</taxon>
        <taxon>Metazoa</taxon>
        <taxon>Chordata</taxon>
        <taxon>Craniata</taxon>
        <taxon>Vertebrata</taxon>
        <taxon>Euteleostomi</taxon>
        <taxon>Amphibia</taxon>
        <taxon>Batrachia</taxon>
        <taxon>Anura</taxon>
        <taxon>Pipoidea</taxon>
        <taxon>Pipidae</taxon>
        <taxon>Xenopodinae</taxon>
        <taxon>Xenopus</taxon>
        <taxon>Silurana</taxon>
    </lineage>
</organism>
<proteinExistence type="inferred from homology"/>
<dbReference type="Pfam" id="PF00096">
    <property type="entry name" value="zf-C2H2"/>
    <property type="match status" value="3"/>
</dbReference>
<dbReference type="InParanoid" id="A0A803K4S8"/>
<evidence type="ECO:0000256" key="10">
    <source>
        <dbReference type="ARBA" id="ARBA00023163"/>
    </source>
</evidence>
<evidence type="ECO:0000256" key="5">
    <source>
        <dbReference type="ARBA" id="ARBA00022737"/>
    </source>
</evidence>
<reference evidence="14" key="1">
    <citation type="journal article" date="2010" name="Science">
        <title>The genome of the Western clawed frog Xenopus tropicalis.</title>
        <authorList>
            <person name="Hellsten U."/>
            <person name="Harland R.M."/>
            <person name="Gilchrist M.J."/>
            <person name="Hendrix D."/>
            <person name="Jurka J."/>
            <person name="Kapitonov V."/>
            <person name="Ovcharenko I."/>
            <person name="Putnam N.H."/>
            <person name="Shu S."/>
            <person name="Taher L."/>
            <person name="Blitz I.L."/>
            <person name="Blumberg B."/>
            <person name="Dichmann D.S."/>
            <person name="Dubchak I."/>
            <person name="Amaya E."/>
            <person name="Detter J.C."/>
            <person name="Fletcher R."/>
            <person name="Gerhard D.S."/>
            <person name="Goodstein D."/>
            <person name="Graves T."/>
            <person name="Grigoriev I.V."/>
            <person name="Grimwood J."/>
            <person name="Kawashima T."/>
            <person name="Lindquist E."/>
            <person name="Lucas S.M."/>
            <person name="Mead P.E."/>
            <person name="Mitros T."/>
            <person name="Ogino H."/>
            <person name="Ohta Y."/>
            <person name="Poliakov A.V."/>
            <person name="Pollet N."/>
            <person name="Robert J."/>
            <person name="Salamov A."/>
            <person name="Sater A.K."/>
            <person name="Schmutz J."/>
            <person name="Terry A."/>
            <person name="Vize P.D."/>
            <person name="Warren W.C."/>
            <person name="Wells D."/>
            <person name="Wills A."/>
            <person name="Wilson R.K."/>
            <person name="Zimmerman L.B."/>
            <person name="Zorn A.M."/>
            <person name="Grainger R."/>
            <person name="Grammer T."/>
            <person name="Khokha M.K."/>
            <person name="Richardson P.M."/>
            <person name="Rokhsar D.S."/>
        </authorList>
    </citation>
    <scope>NUCLEOTIDE SEQUENCE [LARGE SCALE GENOMIC DNA]</scope>
    <source>
        <strain evidence="14">Nigerian</strain>
    </source>
</reference>
<evidence type="ECO:0000256" key="2">
    <source>
        <dbReference type="ARBA" id="ARBA00004123"/>
    </source>
</evidence>
<comment type="function">
    <text evidence="1">May be involved in transcriptional regulation.</text>
</comment>
<dbReference type="GO" id="GO:0005634">
    <property type="term" value="C:nucleus"/>
    <property type="evidence" value="ECO:0007669"/>
    <property type="project" value="UniProtKB-SubCell"/>
</dbReference>
<keyword evidence="8" id="KW-0805">Transcription regulation</keyword>
<evidence type="ECO:0000256" key="9">
    <source>
        <dbReference type="ARBA" id="ARBA00023125"/>
    </source>
</evidence>
<keyword evidence="7" id="KW-0862">Zinc</keyword>
<evidence type="ECO:0000313" key="14">
    <source>
        <dbReference type="Ensembl" id="ENSXETP00000115366"/>
    </source>
</evidence>
<comment type="subcellular location">
    <subcellularLocation>
        <location evidence="2">Nucleus</location>
    </subcellularLocation>
</comment>
<dbReference type="FunFam" id="3.30.160.60:FF:000478">
    <property type="entry name" value="Zinc finger protein 133"/>
    <property type="match status" value="1"/>
</dbReference>
<evidence type="ECO:0000259" key="13">
    <source>
        <dbReference type="PROSITE" id="PS50157"/>
    </source>
</evidence>
<dbReference type="FunFam" id="3.30.160.60:FF:000099">
    <property type="entry name" value="Zinc finger protein 79"/>
    <property type="match status" value="1"/>
</dbReference>
<dbReference type="AlphaFoldDB" id="A0A803K4S8"/>
<comment type="similarity">
    <text evidence="3">Belongs to the krueppel C2H2-type zinc-finger protein family.</text>
</comment>
<evidence type="ECO:0000256" key="6">
    <source>
        <dbReference type="ARBA" id="ARBA00022771"/>
    </source>
</evidence>
<feature type="domain" description="C2H2-type" evidence="13">
    <location>
        <begin position="193"/>
        <end position="220"/>
    </location>
</feature>
<protein>
    <recommendedName>
        <fullName evidence="13">C2H2-type domain-containing protein</fullName>
    </recommendedName>
</protein>
<evidence type="ECO:0000256" key="12">
    <source>
        <dbReference type="PROSITE-ProRule" id="PRU00042"/>
    </source>
</evidence>
<dbReference type="GO" id="GO:0008270">
    <property type="term" value="F:zinc ion binding"/>
    <property type="evidence" value="ECO:0007669"/>
    <property type="project" value="UniProtKB-KW"/>
</dbReference>
<feature type="domain" description="C2H2-type" evidence="13">
    <location>
        <begin position="221"/>
        <end position="247"/>
    </location>
</feature>
<dbReference type="Gene3D" id="3.30.160.60">
    <property type="entry name" value="Classic Zinc Finger"/>
    <property type="match status" value="4"/>
</dbReference>
<keyword evidence="4" id="KW-0479">Metal-binding</keyword>
<keyword evidence="10" id="KW-0804">Transcription</keyword>
<dbReference type="SUPFAM" id="SSF57667">
    <property type="entry name" value="beta-beta-alpha zinc fingers"/>
    <property type="match status" value="3"/>
</dbReference>
<dbReference type="GeneTree" id="ENSGT00980000198710"/>
<evidence type="ECO:0000256" key="4">
    <source>
        <dbReference type="ARBA" id="ARBA00022723"/>
    </source>
</evidence>
<dbReference type="PROSITE" id="PS50157">
    <property type="entry name" value="ZINC_FINGER_C2H2_2"/>
    <property type="match status" value="5"/>
</dbReference>
<dbReference type="PROSITE" id="PS00028">
    <property type="entry name" value="ZINC_FINGER_C2H2_1"/>
    <property type="match status" value="3"/>
</dbReference>
<evidence type="ECO:0000256" key="11">
    <source>
        <dbReference type="ARBA" id="ARBA00023242"/>
    </source>
</evidence>
<dbReference type="InterPro" id="IPR036236">
    <property type="entry name" value="Znf_C2H2_sf"/>
</dbReference>
<feature type="domain" description="C2H2-type" evidence="13">
    <location>
        <begin position="95"/>
        <end position="122"/>
    </location>
</feature>
<keyword evidence="11" id="KW-0539">Nucleus</keyword>
<keyword evidence="6 12" id="KW-0863">Zinc-finger</keyword>
<name>A0A803K4S8_XENTR</name>
<dbReference type="PANTHER" id="PTHR23226:SF416">
    <property type="entry name" value="FI01424P"/>
    <property type="match status" value="1"/>
</dbReference>
<dbReference type="Ensembl" id="ENSXETT00000124255">
    <property type="protein sequence ID" value="ENSXETP00000115366"/>
    <property type="gene ID" value="ENSXETG00000049156"/>
</dbReference>
<dbReference type="InterPro" id="IPR013087">
    <property type="entry name" value="Znf_C2H2_type"/>
</dbReference>
<evidence type="ECO:0000256" key="1">
    <source>
        <dbReference type="ARBA" id="ARBA00003767"/>
    </source>
</evidence>
<feature type="domain" description="C2H2-type" evidence="13">
    <location>
        <begin position="137"/>
        <end position="164"/>
    </location>
</feature>
<evidence type="ECO:0000256" key="3">
    <source>
        <dbReference type="ARBA" id="ARBA00006991"/>
    </source>
</evidence>
<dbReference type="PANTHER" id="PTHR23226">
    <property type="entry name" value="ZINC FINGER AND SCAN DOMAIN-CONTAINING"/>
    <property type="match status" value="1"/>
</dbReference>
<evidence type="ECO:0000256" key="7">
    <source>
        <dbReference type="ARBA" id="ARBA00022833"/>
    </source>
</evidence>
<dbReference type="FunFam" id="3.30.160.60:FF:001158">
    <property type="entry name" value="zinc finger protein 22"/>
    <property type="match status" value="1"/>
</dbReference>